<dbReference type="Pfam" id="PF00024">
    <property type="entry name" value="PAN_1"/>
    <property type="match status" value="1"/>
</dbReference>
<dbReference type="InterPro" id="IPR003609">
    <property type="entry name" value="Pan_app"/>
</dbReference>
<name>C3ZYG9_BRAFL</name>
<organism>
    <name type="scientific">Branchiostoma floridae</name>
    <name type="common">Florida lancelet</name>
    <name type="synonym">Amphioxus</name>
    <dbReference type="NCBI Taxonomy" id="7739"/>
    <lineage>
        <taxon>Eukaryota</taxon>
        <taxon>Metazoa</taxon>
        <taxon>Chordata</taxon>
        <taxon>Cephalochordata</taxon>
        <taxon>Leptocardii</taxon>
        <taxon>Amphioxiformes</taxon>
        <taxon>Branchiostomatidae</taxon>
        <taxon>Branchiostoma</taxon>
    </lineage>
</organism>
<dbReference type="EMBL" id="GG666730">
    <property type="protein sequence ID" value="EEN42391.1"/>
    <property type="molecule type" value="Genomic_DNA"/>
</dbReference>
<protein>
    <recommendedName>
        <fullName evidence="1">Apple domain-containing protein</fullName>
    </recommendedName>
</protein>
<dbReference type="PROSITE" id="PS50948">
    <property type="entry name" value="PAN"/>
    <property type="match status" value="1"/>
</dbReference>
<gene>
    <name evidence="2" type="ORF">BRAFLDRAFT_108526</name>
</gene>
<dbReference type="AlphaFoldDB" id="C3ZYG9"/>
<accession>C3ZYG9</accession>
<reference evidence="2" key="1">
    <citation type="journal article" date="2008" name="Nature">
        <title>The amphioxus genome and the evolution of the chordate karyotype.</title>
        <authorList>
            <consortium name="US DOE Joint Genome Institute (JGI-PGF)"/>
            <person name="Putnam N.H."/>
            <person name="Butts T."/>
            <person name="Ferrier D.E.K."/>
            <person name="Furlong R.F."/>
            <person name="Hellsten U."/>
            <person name="Kawashima T."/>
            <person name="Robinson-Rechavi M."/>
            <person name="Shoguchi E."/>
            <person name="Terry A."/>
            <person name="Yu J.-K."/>
            <person name="Benito-Gutierrez E.L."/>
            <person name="Dubchak I."/>
            <person name="Garcia-Fernandez J."/>
            <person name="Gibson-Brown J.J."/>
            <person name="Grigoriev I.V."/>
            <person name="Horton A.C."/>
            <person name="de Jong P.J."/>
            <person name="Jurka J."/>
            <person name="Kapitonov V.V."/>
            <person name="Kohara Y."/>
            <person name="Kuroki Y."/>
            <person name="Lindquist E."/>
            <person name="Lucas S."/>
            <person name="Osoegawa K."/>
            <person name="Pennacchio L.A."/>
            <person name="Salamov A.A."/>
            <person name="Satou Y."/>
            <person name="Sauka-Spengler T."/>
            <person name="Schmutz J."/>
            <person name="Shin-I T."/>
            <person name="Toyoda A."/>
            <person name="Bronner-Fraser M."/>
            <person name="Fujiyama A."/>
            <person name="Holland L.Z."/>
            <person name="Holland P.W.H."/>
            <person name="Satoh N."/>
            <person name="Rokhsar D.S."/>
        </authorList>
    </citation>
    <scope>NUCLEOTIDE SEQUENCE [LARGE SCALE GENOMIC DNA]</scope>
    <source>
        <strain evidence="2">S238N-H82</strain>
        <tissue evidence="2">Testes</tissue>
    </source>
</reference>
<sequence length="132" mass="14885">MSQEPVSLSVYLLGAVAILVRSHTHWSASPLPDRSHTHWLLSPSARPLPGRALVGHTVSLVPHAPHPLHCSAACSRQQNCRSYNHLVWQKSCQINNSSRTESPRDLVARPGYNYYDRRVYTRLTVGVMFTHH</sequence>
<dbReference type="SUPFAM" id="SSF57414">
    <property type="entry name" value="Hairpin loop containing domain-like"/>
    <property type="match status" value="1"/>
</dbReference>
<dbReference type="Gene3D" id="3.50.4.10">
    <property type="entry name" value="Hepatocyte Growth Factor"/>
    <property type="match status" value="1"/>
</dbReference>
<evidence type="ECO:0000259" key="1">
    <source>
        <dbReference type="PROSITE" id="PS50948"/>
    </source>
</evidence>
<proteinExistence type="predicted"/>
<feature type="domain" description="Apple" evidence="1">
    <location>
        <begin position="44"/>
        <end position="119"/>
    </location>
</feature>
<dbReference type="SMART" id="SM00473">
    <property type="entry name" value="PAN_AP"/>
    <property type="match status" value="1"/>
</dbReference>
<evidence type="ECO:0000313" key="2">
    <source>
        <dbReference type="EMBL" id="EEN42391.1"/>
    </source>
</evidence>
<dbReference type="InParanoid" id="C3ZYG9"/>